<evidence type="ECO:0000256" key="2">
    <source>
        <dbReference type="ARBA" id="ARBA00022692"/>
    </source>
</evidence>
<dbReference type="Pfam" id="PF04357">
    <property type="entry name" value="TamB"/>
    <property type="match status" value="1"/>
</dbReference>
<dbReference type="InterPro" id="IPR007452">
    <property type="entry name" value="TamB_C"/>
</dbReference>
<gene>
    <name evidence="7" type="ORF">K6753_00015</name>
</gene>
<name>A0ABS7T211_9GAMM</name>
<evidence type="ECO:0000256" key="4">
    <source>
        <dbReference type="ARBA" id="ARBA00023136"/>
    </source>
</evidence>
<dbReference type="EMBL" id="JAINZW010000001">
    <property type="protein sequence ID" value="MBZ4037917.1"/>
    <property type="molecule type" value="Genomic_DNA"/>
</dbReference>
<evidence type="ECO:0000256" key="1">
    <source>
        <dbReference type="ARBA" id="ARBA00004167"/>
    </source>
</evidence>
<keyword evidence="8" id="KW-1185">Reference proteome</keyword>
<sequence length="1301" mass="137319">MSPSLPRSPFRPRVDPSLTPEQREARIAELRERRRKRLRWLAIRGSLTAGALTIALALLAYWLLMTVGGRDVLLAQVQQRLPVGAKLEWREAEGPASGPLTLRGVRFEYDGTVFEAERVMLDTALRPLLGRTLRLRSLEVEDATLLLAQSDEPFELPRWPEVLPAIAPPLHLQARELRIDGLRVLQADGAARVPVIDVHRLRGALDARDGHLAVDGLVVDSDRGRFTADGEYAPRDDYRTDLTVTAVLPADAGTTPPRLGLVARGDIARMDVAVSGRAPGPTRATLVLRGEDDPRWQLRAASDALDLGLLASGTPDGQPLVLDLAADGVGGRARVQGRIERGELTAVIRPSRLALEDQVLDVQPLALELLDGTATLRGRADFRDPAARRFKFAINARGLTWGGAATTPATPAQAAADTPVIRLDADLGLAGTVEDWAAIGTAGLAREGEQARVEFDGRGTGKGVALRSLRATMPGGRLDATGDVRWAPSLGWDVDATLAGFDPGYFIAGWDGAVDGTLDSQGTTRDDGTLDIDVDAPRLTGRLRDRALDGRARVAIALPPGDARGPSFDGEVALSLGGSRVEASGRIADTLDIDARFAPLQLADLFPDAAGTLRGTLALSGARTAPDVQADLAGTGLRWGDMQAETLVLDGRLPWRGSGGALTLNATGLQAGLPFDTLDVDARGAVEALQLDAQARGEVGALALAGSARKQGTTWRGTLASLQLDPARGAAWRLQGPAGFSWTGRAGTLEPACLASSDGGSLCASADWPRRGLQVDGRGLPLALLVPYLPERSDGRPWLLSGEVAIDAQLRPAGNAWQGQATITSPAAGLRFSERARRDVLSYRNLSLVAEFDPSRIDATLGADVLGDGRLDARVQTGWDAYAPLEGDIAVDVDELTWMELFSPDIVEPQGRLVGRLGLAGTRGDPLLSGQAQLTGFTAEVPSLGITLQDGRMALVAQADGSARIDGRVGTGDGTLSIDGTLGWRGGDTPLVLAIRGQDVLVSDTRDLYAVASPDVEVRYTAGAPLQLTGTVGVPEARLDLERLDQGVSASPDVVVLDPVDPEDTGGLPLDMDLTLALGEDVMLNGFGLDGSLDGRLRVRAVPGREMTATGRLEVGGEYAAYGQELEITRGYLTWSNGPVSDPLLDVRAEREVGEVTAGVDISGRASAPQAEVWSNPATSQSEALAYLALGRPLSSVSGDEGRQLNAASAALTAGGSLLASQLGARIGLDDAGVMQSRALGGSVFGVGKYLSPRLYVGYGVSLLGTGQVLTLKYLLRRGFDVEIESSTIENRASLNWRLER</sequence>
<dbReference type="PANTHER" id="PTHR36985">
    <property type="entry name" value="TRANSLOCATION AND ASSEMBLY MODULE SUBUNIT TAMB"/>
    <property type="match status" value="1"/>
</dbReference>
<organism evidence="7 8">
    <name type="scientific">Novilysobacter selenitireducens</name>
    <dbReference type="NCBI Taxonomy" id="2872639"/>
    <lineage>
        <taxon>Bacteria</taxon>
        <taxon>Pseudomonadati</taxon>
        <taxon>Pseudomonadota</taxon>
        <taxon>Gammaproteobacteria</taxon>
        <taxon>Lysobacterales</taxon>
        <taxon>Lysobacteraceae</taxon>
        <taxon>Novilysobacter</taxon>
    </lineage>
</organism>
<dbReference type="PANTHER" id="PTHR36985:SF1">
    <property type="entry name" value="TRANSLOCATION AND ASSEMBLY MODULE SUBUNIT TAMB"/>
    <property type="match status" value="1"/>
</dbReference>
<reference evidence="7 8" key="1">
    <citation type="submission" date="2021-09" db="EMBL/GenBank/DDBJ databases">
        <title>Lysobacter sp. 13A isolated from the river sediment.</title>
        <authorList>
            <person name="Liu H."/>
            <person name="Li S."/>
            <person name="Mao S."/>
        </authorList>
    </citation>
    <scope>NUCLEOTIDE SEQUENCE [LARGE SCALE GENOMIC DNA]</scope>
    <source>
        <strain evidence="7 8">13A</strain>
    </source>
</reference>
<keyword evidence="2 5" id="KW-0812">Transmembrane</keyword>
<evidence type="ECO:0000313" key="7">
    <source>
        <dbReference type="EMBL" id="MBZ4037917.1"/>
    </source>
</evidence>
<feature type="transmembrane region" description="Helical" evidence="5">
    <location>
        <begin position="41"/>
        <end position="64"/>
    </location>
</feature>
<accession>A0ABS7T211</accession>
<comment type="subcellular location">
    <subcellularLocation>
        <location evidence="1">Membrane</location>
        <topology evidence="1">Single-pass membrane protein</topology>
    </subcellularLocation>
</comment>
<comment type="caution">
    <text evidence="7">The sequence shown here is derived from an EMBL/GenBank/DDBJ whole genome shotgun (WGS) entry which is preliminary data.</text>
</comment>
<keyword evidence="4 5" id="KW-0472">Membrane</keyword>
<dbReference type="RefSeq" id="WP_223674144.1">
    <property type="nucleotide sequence ID" value="NZ_JAINZW010000001.1"/>
</dbReference>
<feature type="domain" description="Translocation and assembly module TamB C-terminal" evidence="6">
    <location>
        <begin position="971"/>
        <end position="1300"/>
    </location>
</feature>
<evidence type="ECO:0000313" key="8">
    <source>
        <dbReference type="Proteomes" id="UP001430954"/>
    </source>
</evidence>
<evidence type="ECO:0000259" key="6">
    <source>
        <dbReference type="Pfam" id="PF04357"/>
    </source>
</evidence>
<keyword evidence="3 5" id="KW-1133">Transmembrane helix</keyword>
<dbReference type="Proteomes" id="UP001430954">
    <property type="component" value="Unassembled WGS sequence"/>
</dbReference>
<protein>
    <submittedName>
        <fullName evidence="7">Translocation/assembly module TamB domain-containing protein</fullName>
    </submittedName>
</protein>
<proteinExistence type="predicted"/>
<evidence type="ECO:0000256" key="3">
    <source>
        <dbReference type="ARBA" id="ARBA00022989"/>
    </source>
</evidence>
<evidence type="ECO:0000256" key="5">
    <source>
        <dbReference type="SAM" id="Phobius"/>
    </source>
</evidence>